<dbReference type="InParanoid" id="B7PF11"/>
<evidence type="ECO:0000313" key="3">
    <source>
        <dbReference type="EnsemblMetazoa" id="ISCW018021-PA"/>
    </source>
</evidence>
<keyword evidence="1" id="KW-0812">Transmembrane</keyword>
<evidence type="ECO:0000256" key="1">
    <source>
        <dbReference type="SAM" id="Phobius"/>
    </source>
</evidence>
<keyword evidence="1" id="KW-0472">Membrane</keyword>
<keyword evidence="4" id="KW-1185">Reference proteome</keyword>
<feature type="transmembrane region" description="Helical" evidence="1">
    <location>
        <begin position="36"/>
        <end position="57"/>
    </location>
</feature>
<gene>
    <name evidence="2" type="ORF">IscW_ISCW018021</name>
</gene>
<dbReference type="HOGENOM" id="CLU_2280444_0_0_1"/>
<accession>B7PF11</accession>
<dbReference type="Proteomes" id="UP000001555">
    <property type="component" value="Unassembled WGS sequence"/>
</dbReference>
<protein>
    <submittedName>
        <fullName evidence="2 3">Uncharacterized protein</fullName>
    </submittedName>
</protein>
<evidence type="ECO:0000313" key="4">
    <source>
        <dbReference type="Proteomes" id="UP000001555"/>
    </source>
</evidence>
<evidence type="ECO:0000313" key="2">
    <source>
        <dbReference type="EMBL" id="EEC05183.1"/>
    </source>
</evidence>
<dbReference type="AlphaFoldDB" id="B7PF11"/>
<dbReference type="EMBL" id="ABJB011029877">
    <property type="status" value="NOT_ANNOTATED_CDS"/>
    <property type="molecule type" value="Genomic_DNA"/>
</dbReference>
<dbReference type="EMBL" id="DS698884">
    <property type="protein sequence ID" value="EEC05183.1"/>
    <property type="molecule type" value="Genomic_DNA"/>
</dbReference>
<proteinExistence type="predicted"/>
<feature type="transmembrane region" description="Helical" evidence="1">
    <location>
        <begin position="78"/>
        <end position="96"/>
    </location>
</feature>
<organism>
    <name type="scientific">Ixodes scapularis</name>
    <name type="common">Black-legged tick</name>
    <name type="synonym">Deer tick</name>
    <dbReference type="NCBI Taxonomy" id="6945"/>
    <lineage>
        <taxon>Eukaryota</taxon>
        <taxon>Metazoa</taxon>
        <taxon>Ecdysozoa</taxon>
        <taxon>Arthropoda</taxon>
        <taxon>Chelicerata</taxon>
        <taxon>Arachnida</taxon>
        <taxon>Acari</taxon>
        <taxon>Parasitiformes</taxon>
        <taxon>Ixodida</taxon>
        <taxon>Ixodoidea</taxon>
        <taxon>Ixodidae</taxon>
        <taxon>Ixodinae</taxon>
        <taxon>Ixodes</taxon>
    </lineage>
</organism>
<dbReference type="VEuPathDB" id="VectorBase:ISCI018021"/>
<name>B7PF11_IXOSC</name>
<keyword evidence="1" id="KW-1133">Transmembrane helix</keyword>
<sequence>MQNKERGPHAQFPNPAFFCAVFILVMHQQARLHALWKINCHYTLNFIFVGFVLLNFPNSHSEKYFFGNKRLQLCIDKFMVCALVIASLCFLCKHFLHTFVVP</sequence>
<dbReference type="VEuPathDB" id="VectorBase:ISCW018021"/>
<reference evidence="2 4" key="1">
    <citation type="submission" date="2008-03" db="EMBL/GenBank/DDBJ databases">
        <title>Annotation of Ixodes scapularis.</title>
        <authorList>
            <consortium name="Ixodes scapularis Genome Project Consortium"/>
            <person name="Caler E."/>
            <person name="Hannick L.I."/>
            <person name="Bidwell S."/>
            <person name="Joardar V."/>
            <person name="Thiagarajan M."/>
            <person name="Amedeo P."/>
            <person name="Galinsky K.J."/>
            <person name="Schobel S."/>
            <person name="Inman J."/>
            <person name="Hostetler J."/>
            <person name="Miller J."/>
            <person name="Hammond M."/>
            <person name="Megy K."/>
            <person name="Lawson D."/>
            <person name="Kodira C."/>
            <person name="Sutton G."/>
            <person name="Meyer J."/>
            <person name="Hill C.A."/>
            <person name="Birren B."/>
            <person name="Nene V."/>
            <person name="Collins F."/>
            <person name="Alarcon-Chaidez F."/>
            <person name="Wikel S."/>
            <person name="Strausberg R."/>
        </authorList>
    </citation>
    <scope>NUCLEOTIDE SEQUENCE [LARGE SCALE GENOMIC DNA]</scope>
    <source>
        <strain evidence="4">Wikel</strain>
        <strain evidence="2">Wikel colony</strain>
    </source>
</reference>
<dbReference type="PaxDb" id="6945-B7PF11"/>
<feature type="transmembrane region" description="Helical" evidence="1">
    <location>
        <begin position="12"/>
        <end position="30"/>
    </location>
</feature>
<dbReference type="EnsemblMetazoa" id="ISCW018021-RA">
    <property type="protein sequence ID" value="ISCW018021-PA"/>
    <property type="gene ID" value="ISCW018021"/>
</dbReference>
<reference evidence="3" key="2">
    <citation type="submission" date="2020-05" db="UniProtKB">
        <authorList>
            <consortium name="EnsemblMetazoa"/>
        </authorList>
    </citation>
    <scope>IDENTIFICATION</scope>
    <source>
        <strain evidence="3">wikel</strain>
    </source>
</reference>